<gene>
    <name evidence="2" type="ORF">VV61_03500</name>
</gene>
<evidence type="ECO:0000313" key="2">
    <source>
        <dbReference type="EMBL" id="KKB26564.1"/>
    </source>
</evidence>
<organism evidence="2 3">
    <name type="scientific">Staphylococcus carnosus</name>
    <dbReference type="NCBI Taxonomy" id="1281"/>
    <lineage>
        <taxon>Bacteria</taxon>
        <taxon>Bacillati</taxon>
        <taxon>Bacillota</taxon>
        <taxon>Bacilli</taxon>
        <taxon>Bacillales</taxon>
        <taxon>Staphylococcaceae</taxon>
        <taxon>Staphylococcus</taxon>
    </lineage>
</organism>
<protein>
    <recommendedName>
        <fullName evidence="1">HNH nuclease domain-containing protein</fullName>
    </recommendedName>
</protein>
<name>A0AAJ0NIF3_STACA</name>
<dbReference type="InterPro" id="IPR003615">
    <property type="entry name" value="HNH_nuc"/>
</dbReference>
<dbReference type="Proteomes" id="UP000033530">
    <property type="component" value="Unassembled WGS sequence"/>
</dbReference>
<dbReference type="Gene3D" id="1.10.30.50">
    <property type="match status" value="1"/>
</dbReference>
<proteinExistence type="predicted"/>
<dbReference type="GO" id="GO:0003676">
    <property type="term" value="F:nucleic acid binding"/>
    <property type="evidence" value="ECO:0007669"/>
    <property type="project" value="InterPro"/>
</dbReference>
<dbReference type="Pfam" id="PF01844">
    <property type="entry name" value="HNH"/>
    <property type="match status" value="1"/>
</dbReference>
<dbReference type="RefSeq" id="WP_046099510.1">
    <property type="nucleotide sequence ID" value="NZ_CP015552.1"/>
</dbReference>
<reference evidence="2 3" key="1">
    <citation type="submission" date="2015-03" db="EMBL/GenBank/DDBJ databases">
        <title>Draft Genome Sequence of S. carnosus subsp. utilis LTH 7013, Isolated from South Tirolean Ham.</title>
        <authorList>
            <person name="Mueller A."/>
            <person name="Huptas C."/>
            <person name="Wenning M."/>
            <person name="Weiss A."/>
            <person name="Schmidt H."/>
        </authorList>
    </citation>
    <scope>NUCLEOTIDE SEQUENCE [LARGE SCALE GENOMIC DNA]</scope>
    <source>
        <strain evidence="2 3">LTH7013</strain>
    </source>
</reference>
<dbReference type="AlphaFoldDB" id="A0AAJ0NIF3"/>
<dbReference type="InterPro" id="IPR002711">
    <property type="entry name" value="HNH"/>
</dbReference>
<dbReference type="GO" id="GO:0004519">
    <property type="term" value="F:endonuclease activity"/>
    <property type="evidence" value="ECO:0007669"/>
    <property type="project" value="InterPro"/>
</dbReference>
<comment type="caution">
    <text evidence="2">The sequence shown here is derived from an EMBL/GenBank/DDBJ whole genome shotgun (WGS) entry which is preliminary data.</text>
</comment>
<sequence>MIDDINYKDVNDRKRFYKKREWKDIKAIRREIDNGECQWCKANGKVVTSKDTRLIVHHKQELKDRPDLALDIDNLVTVCFACHENHHNRNIYKKKKENWNDEWW</sequence>
<dbReference type="SMART" id="SM00507">
    <property type="entry name" value="HNHc"/>
    <property type="match status" value="1"/>
</dbReference>
<evidence type="ECO:0000259" key="1">
    <source>
        <dbReference type="SMART" id="SM00507"/>
    </source>
</evidence>
<dbReference type="GO" id="GO:0008270">
    <property type="term" value="F:zinc ion binding"/>
    <property type="evidence" value="ECO:0007669"/>
    <property type="project" value="InterPro"/>
</dbReference>
<evidence type="ECO:0000313" key="3">
    <source>
        <dbReference type="Proteomes" id="UP000033530"/>
    </source>
</evidence>
<accession>A0AAJ0NIF3</accession>
<feature type="domain" description="HNH nuclease" evidence="1">
    <location>
        <begin position="24"/>
        <end position="84"/>
    </location>
</feature>
<dbReference type="EMBL" id="LAIU01000001">
    <property type="protein sequence ID" value="KKB26564.1"/>
    <property type="molecule type" value="Genomic_DNA"/>
</dbReference>